<organism evidence="1 2">
    <name type="scientific">Populus trichocarpa</name>
    <name type="common">Western balsam poplar</name>
    <name type="synonym">Populus balsamifera subsp. trichocarpa</name>
    <dbReference type="NCBI Taxonomy" id="3694"/>
    <lineage>
        <taxon>Eukaryota</taxon>
        <taxon>Viridiplantae</taxon>
        <taxon>Streptophyta</taxon>
        <taxon>Embryophyta</taxon>
        <taxon>Tracheophyta</taxon>
        <taxon>Spermatophyta</taxon>
        <taxon>Magnoliopsida</taxon>
        <taxon>eudicotyledons</taxon>
        <taxon>Gunneridae</taxon>
        <taxon>Pentapetalae</taxon>
        <taxon>rosids</taxon>
        <taxon>fabids</taxon>
        <taxon>Malpighiales</taxon>
        <taxon>Salicaceae</taxon>
        <taxon>Saliceae</taxon>
        <taxon>Populus</taxon>
    </lineage>
</organism>
<accession>B9HMP0</accession>
<name>B9HMP0_POPTR</name>
<evidence type="ECO:0000313" key="2">
    <source>
        <dbReference type="Proteomes" id="UP000006729"/>
    </source>
</evidence>
<dbReference type="HOGENOM" id="CLU_1605502_0_0_1"/>
<sequence length="166" mass="17739">MGLHFSYTLNPSVFRFNSTPDPIEVGFSVTLNPRGIEFSYTTNPDVFGFSLYTELSTPNPIGVGLNITPNLIEVGFSCTLSLSVFGFTKGFLHSSHWPLASRDGVPKESIAKSSGRVSAAPLAPTNKSVASKVSAKRWGGIPANLGVEAVQEEVSKPKSLSPTHQN</sequence>
<dbReference type="Proteomes" id="UP000006729">
    <property type="component" value="Chromosome 8"/>
</dbReference>
<protein>
    <submittedName>
        <fullName evidence="1">Uncharacterized protein</fullName>
    </submittedName>
</protein>
<keyword evidence="2" id="KW-1185">Reference proteome</keyword>
<dbReference type="EMBL" id="CM009297">
    <property type="protein sequence ID" value="PNT25848.1"/>
    <property type="molecule type" value="Genomic_DNA"/>
</dbReference>
<gene>
    <name evidence="1" type="ORF">POPTR_008G204600</name>
</gene>
<reference evidence="1 2" key="1">
    <citation type="journal article" date="2006" name="Science">
        <title>The genome of black cottonwood, Populus trichocarpa (Torr. &amp; Gray).</title>
        <authorList>
            <person name="Tuskan G.A."/>
            <person name="Difazio S."/>
            <person name="Jansson S."/>
            <person name="Bohlmann J."/>
            <person name="Grigoriev I."/>
            <person name="Hellsten U."/>
            <person name="Putnam N."/>
            <person name="Ralph S."/>
            <person name="Rombauts S."/>
            <person name="Salamov A."/>
            <person name="Schein J."/>
            <person name="Sterck L."/>
            <person name="Aerts A."/>
            <person name="Bhalerao R.R."/>
            <person name="Bhalerao R.P."/>
            <person name="Blaudez D."/>
            <person name="Boerjan W."/>
            <person name="Brun A."/>
            <person name="Brunner A."/>
            <person name="Busov V."/>
            <person name="Campbell M."/>
            <person name="Carlson J."/>
            <person name="Chalot M."/>
            <person name="Chapman J."/>
            <person name="Chen G.L."/>
            <person name="Cooper D."/>
            <person name="Coutinho P.M."/>
            <person name="Couturier J."/>
            <person name="Covert S."/>
            <person name="Cronk Q."/>
            <person name="Cunningham R."/>
            <person name="Davis J."/>
            <person name="Degroeve S."/>
            <person name="Dejardin A."/>
            <person name="Depamphilis C."/>
            <person name="Detter J."/>
            <person name="Dirks B."/>
            <person name="Dubchak I."/>
            <person name="Duplessis S."/>
            <person name="Ehlting J."/>
            <person name="Ellis B."/>
            <person name="Gendler K."/>
            <person name="Goodstein D."/>
            <person name="Gribskov M."/>
            <person name="Grimwood J."/>
            <person name="Groover A."/>
            <person name="Gunter L."/>
            <person name="Hamberger B."/>
            <person name="Heinze B."/>
            <person name="Helariutta Y."/>
            <person name="Henrissat B."/>
            <person name="Holligan D."/>
            <person name="Holt R."/>
            <person name="Huang W."/>
            <person name="Islam-Faridi N."/>
            <person name="Jones S."/>
            <person name="Jones-Rhoades M."/>
            <person name="Jorgensen R."/>
            <person name="Joshi C."/>
            <person name="Kangasjarvi J."/>
            <person name="Karlsson J."/>
            <person name="Kelleher C."/>
            <person name="Kirkpatrick R."/>
            <person name="Kirst M."/>
            <person name="Kohler A."/>
            <person name="Kalluri U."/>
            <person name="Larimer F."/>
            <person name="Leebens-Mack J."/>
            <person name="Leple J.C."/>
            <person name="Locascio P."/>
            <person name="Lou Y."/>
            <person name="Lucas S."/>
            <person name="Martin F."/>
            <person name="Montanini B."/>
            <person name="Napoli C."/>
            <person name="Nelson D.R."/>
            <person name="Nelson C."/>
            <person name="Nieminen K."/>
            <person name="Nilsson O."/>
            <person name="Pereda V."/>
            <person name="Peter G."/>
            <person name="Philippe R."/>
            <person name="Pilate G."/>
            <person name="Poliakov A."/>
            <person name="Razumovskaya J."/>
            <person name="Richardson P."/>
            <person name="Rinaldi C."/>
            <person name="Ritland K."/>
            <person name="Rouze P."/>
            <person name="Ryaboy D."/>
            <person name="Schmutz J."/>
            <person name="Schrader J."/>
            <person name="Segerman B."/>
            <person name="Shin H."/>
            <person name="Siddiqui A."/>
            <person name="Sterky F."/>
            <person name="Terry A."/>
            <person name="Tsai C.J."/>
            <person name="Uberbacher E."/>
            <person name="Unneberg P."/>
            <person name="Vahala J."/>
            <person name="Wall K."/>
            <person name="Wessler S."/>
            <person name="Yang G."/>
            <person name="Yin T."/>
            <person name="Douglas C."/>
            <person name="Marra M."/>
            <person name="Sandberg G."/>
            <person name="Van de Peer Y."/>
            <person name="Rokhsar D."/>
        </authorList>
    </citation>
    <scope>NUCLEOTIDE SEQUENCE [LARGE SCALE GENOMIC DNA]</scope>
    <source>
        <strain evidence="2">cv. Nisqually</strain>
    </source>
</reference>
<dbReference type="AlphaFoldDB" id="B9HMP0"/>
<proteinExistence type="predicted"/>
<evidence type="ECO:0000313" key="1">
    <source>
        <dbReference type="EMBL" id="PNT25848.1"/>
    </source>
</evidence>
<dbReference type="InParanoid" id="B9HMP0"/>